<reference evidence="3 4" key="1">
    <citation type="journal article" date="2016" name="Nat. Commun.">
        <title>Thousands of microbial genomes shed light on interconnected biogeochemical processes in an aquifer system.</title>
        <authorList>
            <person name="Anantharaman K."/>
            <person name="Brown C.T."/>
            <person name="Hug L.A."/>
            <person name="Sharon I."/>
            <person name="Castelle C.J."/>
            <person name="Probst A.J."/>
            <person name="Thomas B.C."/>
            <person name="Singh A."/>
            <person name="Wilkins M.J."/>
            <person name="Karaoz U."/>
            <person name="Brodie E.L."/>
            <person name="Williams K.H."/>
            <person name="Hubbard S.S."/>
            <person name="Banfield J.F."/>
        </authorList>
    </citation>
    <scope>NUCLEOTIDE SEQUENCE [LARGE SCALE GENOMIC DNA]</scope>
</reference>
<feature type="region of interest" description="Disordered" evidence="1">
    <location>
        <begin position="31"/>
        <end position="110"/>
    </location>
</feature>
<sequence length="228" mass="24106">MEKLKKIYFIAGVGIMAFGIAAGAVWTFHRPEEKAPESATESGVLGESKEKTAGADSDSADSPAPDLLENPASAQAGKESIKPSAPVSAPPPAQAPAPPPAGGPKPKPIVKKIDPCIQAAGDLEAKKSAAQKLLEKEQGEIEKEFQDLARKRTDAINKYLTAIALATAKYNSSTSTEAYVIYKDEQTEAQSDYAQANADISVQETAVTESKKISRQKYDAIAAEQLSC</sequence>
<keyword evidence="2" id="KW-1133">Transmembrane helix</keyword>
<proteinExistence type="predicted"/>
<gene>
    <name evidence="3" type="ORF">A2751_03490</name>
</gene>
<keyword evidence="2" id="KW-0812">Transmembrane</keyword>
<accession>A0A1F5NKY7</accession>
<organism evidence="3 4">
    <name type="scientific">Candidatus Doudnabacteria bacterium RIFCSPHIGHO2_01_FULL_46_14</name>
    <dbReference type="NCBI Taxonomy" id="1817824"/>
    <lineage>
        <taxon>Bacteria</taxon>
        <taxon>Candidatus Doudnaibacteriota</taxon>
    </lineage>
</organism>
<protein>
    <submittedName>
        <fullName evidence="3">Uncharacterized protein</fullName>
    </submittedName>
</protein>
<dbReference type="EMBL" id="MFEK01000014">
    <property type="protein sequence ID" value="OGE78194.1"/>
    <property type="molecule type" value="Genomic_DNA"/>
</dbReference>
<feature type="compositionally biased region" description="Low complexity" evidence="1">
    <location>
        <begin position="55"/>
        <end position="66"/>
    </location>
</feature>
<evidence type="ECO:0000256" key="1">
    <source>
        <dbReference type="SAM" id="MobiDB-lite"/>
    </source>
</evidence>
<name>A0A1F5NKY7_9BACT</name>
<evidence type="ECO:0000256" key="2">
    <source>
        <dbReference type="SAM" id="Phobius"/>
    </source>
</evidence>
<comment type="caution">
    <text evidence="3">The sequence shown here is derived from an EMBL/GenBank/DDBJ whole genome shotgun (WGS) entry which is preliminary data.</text>
</comment>
<evidence type="ECO:0000313" key="3">
    <source>
        <dbReference type="EMBL" id="OGE78194.1"/>
    </source>
</evidence>
<dbReference type="STRING" id="1817824.A2751_03490"/>
<feature type="transmembrane region" description="Helical" evidence="2">
    <location>
        <begin position="7"/>
        <end position="28"/>
    </location>
</feature>
<dbReference type="Proteomes" id="UP000176864">
    <property type="component" value="Unassembled WGS sequence"/>
</dbReference>
<keyword evidence="2" id="KW-0472">Membrane</keyword>
<feature type="compositionally biased region" description="Pro residues" evidence="1">
    <location>
        <begin position="88"/>
        <end position="107"/>
    </location>
</feature>
<dbReference type="AlphaFoldDB" id="A0A1F5NKY7"/>
<evidence type="ECO:0000313" key="4">
    <source>
        <dbReference type="Proteomes" id="UP000176864"/>
    </source>
</evidence>